<reference evidence="3 4" key="1">
    <citation type="submission" date="2018-05" db="EMBL/GenBank/DDBJ databases">
        <title>Genomic Encyclopedia of Type Strains, Phase IV (KMG-IV): sequencing the most valuable type-strain genomes for metagenomic binning, comparative biology and taxonomic classification.</title>
        <authorList>
            <person name="Goeker M."/>
        </authorList>
    </citation>
    <scope>NUCLEOTIDE SEQUENCE [LARGE SCALE GENOMIC DNA]</scope>
    <source>
        <strain evidence="3 4">DSM 14263</strain>
    </source>
</reference>
<comment type="caution">
    <text evidence="3">The sequence shown here is derived from an EMBL/GenBank/DDBJ whole genome shotgun (WGS) entry which is preliminary data.</text>
</comment>
<gene>
    <name evidence="3" type="ORF">C7456_101232</name>
</gene>
<proteinExistence type="predicted"/>
<evidence type="ECO:0000313" key="3">
    <source>
        <dbReference type="EMBL" id="PWK92893.1"/>
    </source>
</evidence>
<dbReference type="EMBL" id="QGHC01000001">
    <property type="protein sequence ID" value="PWK92893.1"/>
    <property type="molecule type" value="Genomic_DNA"/>
</dbReference>
<dbReference type="InterPro" id="IPR002201">
    <property type="entry name" value="Glyco_trans_9"/>
</dbReference>
<dbReference type="InterPro" id="IPR051199">
    <property type="entry name" value="LPS_LOS_Heptosyltrfase"/>
</dbReference>
<accession>A0A316IIH3</accession>
<dbReference type="GO" id="GO:0005829">
    <property type="term" value="C:cytosol"/>
    <property type="evidence" value="ECO:0007669"/>
    <property type="project" value="TreeGrafter"/>
</dbReference>
<keyword evidence="4" id="KW-1185">Reference proteome</keyword>
<dbReference type="OrthoDB" id="9781892at2"/>
<organism evidence="3 4">
    <name type="scientific">Fulvimonas soli</name>
    <dbReference type="NCBI Taxonomy" id="155197"/>
    <lineage>
        <taxon>Bacteria</taxon>
        <taxon>Pseudomonadati</taxon>
        <taxon>Pseudomonadota</taxon>
        <taxon>Gammaproteobacteria</taxon>
        <taxon>Lysobacterales</taxon>
        <taxon>Rhodanobacteraceae</taxon>
        <taxon>Fulvimonas</taxon>
    </lineage>
</organism>
<dbReference type="PANTHER" id="PTHR30160:SF1">
    <property type="entry name" value="LIPOPOLYSACCHARIDE 1,2-N-ACETYLGLUCOSAMINETRANSFERASE-RELATED"/>
    <property type="match status" value="1"/>
</dbReference>
<evidence type="ECO:0000256" key="2">
    <source>
        <dbReference type="ARBA" id="ARBA00022679"/>
    </source>
</evidence>
<protein>
    <submittedName>
        <fullName evidence="3">ADP-heptose:LPS heptosyltransferase</fullName>
    </submittedName>
</protein>
<evidence type="ECO:0000256" key="1">
    <source>
        <dbReference type="ARBA" id="ARBA00022676"/>
    </source>
</evidence>
<evidence type="ECO:0000313" key="4">
    <source>
        <dbReference type="Proteomes" id="UP000245812"/>
    </source>
</evidence>
<dbReference type="GO" id="GO:0009244">
    <property type="term" value="P:lipopolysaccharide core region biosynthetic process"/>
    <property type="evidence" value="ECO:0007669"/>
    <property type="project" value="TreeGrafter"/>
</dbReference>
<name>A0A316IIH3_9GAMM</name>
<dbReference type="Pfam" id="PF01075">
    <property type="entry name" value="Glyco_transf_9"/>
    <property type="match status" value="1"/>
</dbReference>
<dbReference type="GO" id="GO:0008713">
    <property type="term" value="F:ADP-heptose-lipopolysaccharide heptosyltransferase activity"/>
    <property type="evidence" value="ECO:0007669"/>
    <property type="project" value="TreeGrafter"/>
</dbReference>
<dbReference type="AlphaFoldDB" id="A0A316IIH3"/>
<keyword evidence="1" id="KW-0328">Glycosyltransferase</keyword>
<dbReference type="PANTHER" id="PTHR30160">
    <property type="entry name" value="TETRAACYLDISACCHARIDE 4'-KINASE-RELATED"/>
    <property type="match status" value="1"/>
</dbReference>
<dbReference type="Gene3D" id="3.40.50.2000">
    <property type="entry name" value="Glycogen Phosphorylase B"/>
    <property type="match status" value="2"/>
</dbReference>
<dbReference type="Proteomes" id="UP000245812">
    <property type="component" value="Unassembled WGS sequence"/>
</dbReference>
<dbReference type="RefSeq" id="WP_109721938.1">
    <property type="nucleotide sequence ID" value="NZ_MSZV01000041.1"/>
</dbReference>
<sequence>MFTSIQVTHEPRPVAKRVPLHGRLHAFRRRIVAWCVRRLLPRPPNVVGAGQLPRAGIHRILLCRPNHRLGNTVLTTPLMAELERQFPGAEVDVLGSGAACRGIYAGFASLGQLFLLERRALAHPLSTLATLRKLRAKRYDLVIHAAAGSSSGRIAAAMARARFQLHADAAGMPPSAHFAARPVQALRWALGADPSLPPPPPDLRLTAAERETARHTLRQVLQGDAGEERTPVLVVFPNATGSKCLDAAWWRIFLDELLRHVGPRRVVELVPADGRSRLDHAFPTYFTSDPRRLAAFIEAAGTYVSADCGVMHLAAATGATTIGLFGATDPRRYAPYGGRNAGFACGDGDATATAFQVARHLLAGGGTDS</sequence>
<keyword evidence="2 3" id="KW-0808">Transferase</keyword>
<dbReference type="SUPFAM" id="SSF53756">
    <property type="entry name" value="UDP-Glycosyltransferase/glycogen phosphorylase"/>
    <property type="match status" value="1"/>
</dbReference>